<accession>A0A4Y8VSP4</accession>
<sequence>MNNDWTDRLRDRMADYEMPVGDELWANIEQSLAQDEVFANKNDHSNHGVTRSIVMRRFSIAASIAAILAGSAYVYFHPWNEVAEKEVAAIFDKGPKTFIDKRQTAVPKDSQAAISDNSQKSISDNGQNAIYDDGQTAVSANGQNVMSKDGLQTLSGGGQTRNNILAQSNSVELVSSESALSLDLDTQSSARSVNEKSETVPSSRSSRKVNSLITSEGDVMSSAQNGRRTVLAQSSMDEKLGRKDKHHRGGLKLQLYGENGFIGKTSGGNSPVLMSSMPSSDPVYYDKNIKIANFFDERYMAMIPTSDLYEETKHHQPISVGMQVGFHLLTKLKLSTGLVYTKVSSDFISGVSDTRTVSTQDLHYMGIPLNLSYSVWEYKGLHTYVTAGGEGAVNIKNHTETDGEVKESKRDKMQWSTNASVGIQYDFIPQLGVYVEPGMKYYFDNGSQIENIFKDKKLNFNIQFGLRFNIGK</sequence>
<feature type="compositionally biased region" description="Polar residues" evidence="1">
    <location>
        <begin position="199"/>
        <end position="214"/>
    </location>
</feature>
<keyword evidence="2" id="KW-0812">Transmembrane</keyword>
<feature type="region of interest" description="Disordered" evidence="1">
    <location>
        <begin position="185"/>
        <end position="224"/>
    </location>
</feature>
<dbReference type="SUPFAM" id="SSF56925">
    <property type="entry name" value="OMPA-like"/>
    <property type="match status" value="1"/>
</dbReference>
<comment type="caution">
    <text evidence="3">The sequence shown here is derived from an EMBL/GenBank/DDBJ whole genome shotgun (WGS) entry which is preliminary data.</text>
</comment>
<feature type="region of interest" description="Disordered" evidence="1">
    <location>
        <begin position="108"/>
        <end position="128"/>
    </location>
</feature>
<reference evidence="3 4" key="1">
    <citation type="submission" date="2019-02" db="EMBL/GenBank/DDBJ databases">
        <title>Draft Genome Sequence of the Prevotella sp. BCRC 81118, Isolated from Human Feces.</title>
        <authorList>
            <person name="Huang C.-H."/>
        </authorList>
    </citation>
    <scope>NUCLEOTIDE SEQUENCE [LARGE SCALE GENOMIC DNA]</scope>
    <source>
        <strain evidence="3 4">BCRC 81118</strain>
    </source>
</reference>
<keyword evidence="2" id="KW-1133">Transmembrane helix</keyword>
<dbReference type="AlphaFoldDB" id="A0A4Y8VSP4"/>
<evidence type="ECO:0000313" key="4">
    <source>
        <dbReference type="Proteomes" id="UP000297872"/>
    </source>
</evidence>
<keyword evidence="4" id="KW-1185">Reference proteome</keyword>
<evidence type="ECO:0008006" key="5">
    <source>
        <dbReference type="Google" id="ProtNLM"/>
    </source>
</evidence>
<evidence type="ECO:0000256" key="2">
    <source>
        <dbReference type="SAM" id="Phobius"/>
    </source>
</evidence>
<dbReference type="GeneID" id="302994342"/>
<proteinExistence type="predicted"/>
<dbReference type="EMBL" id="SGVY01000006">
    <property type="protein sequence ID" value="TFH83353.1"/>
    <property type="molecule type" value="Genomic_DNA"/>
</dbReference>
<dbReference type="RefSeq" id="WP_134842777.1">
    <property type="nucleotide sequence ID" value="NZ_SGVY01000006.1"/>
</dbReference>
<dbReference type="Proteomes" id="UP000297872">
    <property type="component" value="Unassembled WGS sequence"/>
</dbReference>
<dbReference type="Gene3D" id="2.40.160.20">
    <property type="match status" value="1"/>
</dbReference>
<organism evidence="3 4">
    <name type="scientific">Segatella hominis</name>
    <dbReference type="NCBI Taxonomy" id="2518605"/>
    <lineage>
        <taxon>Bacteria</taxon>
        <taxon>Pseudomonadati</taxon>
        <taxon>Bacteroidota</taxon>
        <taxon>Bacteroidia</taxon>
        <taxon>Bacteroidales</taxon>
        <taxon>Prevotellaceae</taxon>
        <taxon>Segatella</taxon>
    </lineage>
</organism>
<gene>
    <name evidence="3" type="ORF">EXN75_03400</name>
</gene>
<dbReference type="InterPro" id="IPR011250">
    <property type="entry name" value="OMP/PagP_B-barrel"/>
</dbReference>
<keyword evidence="2" id="KW-0472">Membrane</keyword>
<feature type="transmembrane region" description="Helical" evidence="2">
    <location>
        <begin position="58"/>
        <end position="76"/>
    </location>
</feature>
<name>A0A4Y8VSP4_9BACT</name>
<feature type="compositionally biased region" description="Polar residues" evidence="1">
    <location>
        <begin position="112"/>
        <end position="128"/>
    </location>
</feature>
<dbReference type="OrthoDB" id="1150526at2"/>
<evidence type="ECO:0000256" key="1">
    <source>
        <dbReference type="SAM" id="MobiDB-lite"/>
    </source>
</evidence>
<evidence type="ECO:0000313" key="3">
    <source>
        <dbReference type="EMBL" id="TFH83353.1"/>
    </source>
</evidence>
<protein>
    <recommendedName>
        <fullName evidence="5">PorT family protein</fullName>
    </recommendedName>
</protein>